<dbReference type="RefSeq" id="WP_117682528.1">
    <property type="nucleotide sequence ID" value="NZ_QSGQ01000001.1"/>
</dbReference>
<keyword evidence="5" id="KW-0548">Nucleotidyltransferase</keyword>
<dbReference type="InterPro" id="IPR004821">
    <property type="entry name" value="Cyt_trans-like"/>
</dbReference>
<keyword evidence="2" id="KW-0560">Oxidoreductase</keyword>
<dbReference type="Pfam" id="PF01408">
    <property type="entry name" value="GFO_IDH_MocA"/>
    <property type="match status" value="1"/>
</dbReference>
<accession>A0A413W8F2</accession>
<dbReference type="EMBL" id="QSGQ01000001">
    <property type="protein sequence ID" value="RHB42490.1"/>
    <property type="molecule type" value="Genomic_DNA"/>
</dbReference>
<comment type="caution">
    <text evidence="5">The sequence shown here is derived from an EMBL/GenBank/DDBJ whole genome shotgun (WGS) entry which is preliminary data.</text>
</comment>
<dbReference type="InterPro" id="IPR014729">
    <property type="entry name" value="Rossmann-like_a/b/a_fold"/>
</dbReference>
<dbReference type="InterPro" id="IPR050984">
    <property type="entry name" value="Gfo/Idh/MocA_domain"/>
</dbReference>
<dbReference type="NCBIfam" id="TIGR00125">
    <property type="entry name" value="cyt_tran_rel"/>
    <property type="match status" value="1"/>
</dbReference>
<evidence type="ECO:0000259" key="3">
    <source>
        <dbReference type="Pfam" id="PF01408"/>
    </source>
</evidence>
<evidence type="ECO:0000313" key="6">
    <source>
        <dbReference type="Proteomes" id="UP000284883"/>
    </source>
</evidence>
<evidence type="ECO:0000256" key="1">
    <source>
        <dbReference type="ARBA" id="ARBA00010928"/>
    </source>
</evidence>
<dbReference type="Gene3D" id="3.30.360.10">
    <property type="entry name" value="Dihydrodipicolinate Reductase, domain 2"/>
    <property type="match status" value="1"/>
</dbReference>
<dbReference type="InterPro" id="IPR036291">
    <property type="entry name" value="NAD(P)-bd_dom_sf"/>
</dbReference>
<evidence type="ECO:0000256" key="2">
    <source>
        <dbReference type="ARBA" id="ARBA00023002"/>
    </source>
</evidence>
<dbReference type="AlphaFoldDB" id="A0A413W8F2"/>
<name>A0A413W8F2_9FIRM</name>
<dbReference type="PANTHER" id="PTHR22604:SF105">
    <property type="entry name" value="TRANS-1,2-DIHYDROBENZENE-1,2-DIOL DEHYDROGENASE"/>
    <property type="match status" value="1"/>
</dbReference>
<feature type="domain" description="Cytidyltransferase-like" evidence="4">
    <location>
        <begin position="5"/>
        <end position="125"/>
    </location>
</feature>
<dbReference type="GO" id="GO:0016779">
    <property type="term" value="F:nucleotidyltransferase activity"/>
    <property type="evidence" value="ECO:0007669"/>
    <property type="project" value="UniProtKB-KW"/>
</dbReference>
<dbReference type="Pfam" id="PF01467">
    <property type="entry name" value="CTP_transf_like"/>
    <property type="match status" value="1"/>
</dbReference>
<keyword evidence="5" id="KW-0808">Transferase</keyword>
<dbReference type="Gene3D" id="3.40.50.720">
    <property type="entry name" value="NAD(P)-binding Rossmann-like Domain"/>
    <property type="match status" value="1"/>
</dbReference>
<feature type="domain" description="Gfo/Idh/MocA-like oxidoreductase N-terminal" evidence="3">
    <location>
        <begin position="131"/>
        <end position="244"/>
    </location>
</feature>
<proteinExistence type="inferred from homology"/>
<protein>
    <submittedName>
        <fullName evidence="5">Glycerol-3-phosphate cytidylyltransferase</fullName>
    </submittedName>
</protein>
<dbReference type="PANTHER" id="PTHR22604">
    <property type="entry name" value="OXIDOREDUCTASES"/>
    <property type="match status" value="1"/>
</dbReference>
<evidence type="ECO:0000259" key="4">
    <source>
        <dbReference type="Pfam" id="PF01467"/>
    </source>
</evidence>
<dbReference type="GO" id="GO:0000166">
    <property type="term" value="F:nucleotide binding"/>
    <property type="evidence" value="ECO:0007669"/>
    <property type="project" value="InterPro"/>
</dbReference>
<sequence>MKKVITYGTYDLLHYGHIALLKRAKALGDYLIVGVTSDAFDKNRGKLNVQQTVVERIEAVKRTGLADEIIVEEYEGQKISDIKKYKVDIFAIGSDWRGKFDYLNEYCQVIYLKRTEGVSSTELRATKNPLIKIGVVGIGNPTERIIQESLYVSGLEMCAAYDEQNKKLSAICEKYNITAYSSLENMLQEMDAVYINALLPKHDILIEKALNFECHVLCESPIFMNRSDADKLFELAKKKNKVLFEAIKTIFFPAFEHLMLIVNSGIIGGIRDIEVSCSHIPENLEEIKGEKYKGSMYDWGSIALVPIIKILGTEYERCSMYDYESNGFNYFVRGLLKYKNATAVFKVGKGIKTEGQMIITGTKGYIYVPAPWWKTDYFEIRYEDLRATKKYFYRYEGEGFRYELLEFVKMINQNQIESYYYSQREMKSIIGIIEQFDGGKVEKLNFDL</sequence>
<dbReference type="GO" id="GO:0016491">
    <property type="term" value="F:oxidoreductase activity"/>
    <property type="evidence" value="ECO:0007669"/>
    <property type="project" value="UniProtKB-KW"/>
</dbReference>
<dbReference type="Gene3D" id="3.40.50.620">
    <property type="entry name" value="HUPs"/>
    <property type="match status" value="1"/>
</dbReference>
<evidence type="ECO:0000313" key="5">
    <source>
        <dbReference type="EMBL" id="RHB42490.1"/>
    </source>
</evidence>
<organism evidence="5 6">
    <name type="scientific">Dorea formicigenerans</name>
    <dbReference type="NCBI Taxonomy" id="39486"/>
    <lineage>
        <taxon>Bacteria</taxon>
        <taxon>Bacillati</taxon>
        <taxon>Bacillota</taxon>
        <taxon>Clostridia</taxon>
        <taxon>Lachnospirales</taxon>
        <taxon>Lachnospiraceae</taxon>
        <taxon>Dorea</taxon>
    </lineage>
</organism>
<gene>
    <name evidence="5" type="ORF">DW885_00195</name>
</gene>
<dbReference type="SUPFAM" id="SSF55347">
    <property type="entry name" value="Glyceraldehyde-3-phosphate dehydrogenase-like, C-terminal domain"/>
    <property type="match status" value="1"/>
</dbReference>
<reference evidence="5 6" key="1">
    <citation type="submission" date="2018-08" db="EMBL/GenBank/DDBJ databases">
        <title>A genome reference for cultivated species of the human gut microbiota.</title>
        <authorList>
            <person name="Zou Y."/>
            <person name="Xue W."/>
            <person name="Luo G."/>
        </authorList>
    </citation>
    <scope>NUCLEOTIDE SEQUENCE [LARGE SCALE GENOMIC DNA]</scope>
    <source>
        <strain evidence="5 6">AM40-15AC</strain>
    </source>
</reference>
<dbReference type="Proteomes" id="UP000284883">
    <property type="component" value="Unassembled WGS sequence"/>
</dbReference>
<dbReference type="SUPFAM" id="SSF51735">
    <property type="entry name" value="NAD(P)-binding Rossmann-fold domains"/>
    <property type="match status" value="1"/>
</dbReference>
<dbReference type="SUPFAM" id="SSF52374">
    <property type="entry name" value="Nucleotidylyl transferase"/>
    <property type="match status" value="1"/>
</dbReference>
<dbReference type="InterPro" id="IPR000683">
    <property type="entry name" value="Gfo/Idh/MocA-like_OxRdtase_N"/>
</dbReference>
<comment type="similarity">
    <text evidence="1">Belongs to the Gfo/Idh/MocA family.</text>
</comment>